<keyword evidence="4" id="KW-1185">Reference proteome</keyword>
<dbReference type="PANTHER" id="PTHR18063:SF6">
    <property type="entry name" value="UBIQUITIN CARBOXYL-TERMINAL HYDROLASE"/>
    <property type="match status" value="1"/>
</dbReference>
<dbReference type="Proteomes" id="UP000294003">
    <property type="component" value="Unassembled WGS sequence"/>
</dbReference>
<dbReference type="EMBL" id="QJNS01000148">
    <property type="protein sequence ID" value="RYO84940.1"/>
    <property type="molecule type" value="Genomic_DNA"/>
</dbReference>
<feature type="compositionally biased region" description="Polar residues" evidence="1">
    <location>
        <begin position="699"/>
        <end position="736"/>
    </location>
</feature>
<feature type="compositionally biased region" description="Polar residues" evidence="1">
    <location>
        <begin position="150"/>
        <end position="166"/>
    </location>
</feature>
<sequence>MVTRKPVPGDAPVDPSTVPPISIQVTRQEPWSTPEPEPEADGIWDTQGQAQEHKAGKTNSLSNVPDALRPGVAPASYTPDYSQNEENPWGDSNGKLEAPPSIERNAKLNEIPRALTPGVTRSETNPFKRKPVGGTPAMPSEAPPPPPTDALSQMQINEPEPSTNPWQPALEEGRVSKSSSPLPSVSDPDQESGKNVWESRDRPTDSSTVAAADSPRILAFPSGSESHVWDEDKAPNPSLPPLPAKTPEQDQFMDDQHAWDDTGLSGKGKQPTGVLIQEQSGPPEGWNLIDHDTLPEPSQAILLRQESWENFSDGEEDKNEPAAPTTEAAPAATPAAAPAAEPAAAPAAAPVAAPAPPPPALPPQTSTETAPPRPQPQSKSETYQIKIINWFDDSIKTTRKSPILVQNANGPCPLVALVNALTLTVPAGATSNLVETLRTREQISINLLLEAVFDELISSRRTNPDAALPDMTELYDFLKGLQTGMNVNPRFIPTPERVNAYHQKSPDAPVPGTFEDTRDLKLYATFSVPLIHGWLPPRDDPVYDAFTRQGSSYDEVQSLLFREEELEDKLSNATAGLTEREQQLYQDIITIKSWFSSTATQLTPWGLDVIARSIQPGSFAILFRNDHFSTLYRHPQTLELLTLVTDAGYFTHDEIVWESLSDVRGECAEFFSGDFRIVSGPPQPSSSGNVPGAWHDEGSATNANGGEWQTVQSRRSRNNRQAETTESSAPPRSPNQEQEDRDLALALQLQEDEEARHRAAQAARRREAELSEQFIEQQGRQGAPAARGRGGGARGARGGSAPPTPPRTTSANHQRGGRGGTRPVVQHVRPLVPPVTTAQRPGTHRPGDADVDDAPPSYEQASKSTPYLPPAGHLSHPSSSPGGPSNSNSRTDVSTGAGRGGPGPASPLRGGRMGGGGTPVPAGNGGGPAQTNGGRDRDCVIM</sequence>
<feature type="compositionally biased region" description="Gly residues" evidence="1">
    <location>
        <begin position="911"/>
        <end position="928"/>
    </location>
</feature>
<evidence type="ECO:0000259" key="2">
    <source>
        <dbReference type="Pfam" id="PF04424"/>
    </source>
</evidence>
<protein>
    <recommendedName>
        <fullName evidence="2">MINDY deubiquitinase domain-containing protein</fullName>
    </recommendedName>
</protein>
<feature type="compositionally biased region" description="Low complexity" evidence="1">
    <location>
        <begin position="321"/>
        <end position="352"/>
    </location>
</feature>
<evidence type="ECO:0000313" key="3">
    <source>
        <dbReference type="EMBL" id="RYO84940.1"/>
    </source>
</evidence>
<organism evidence="3 4">
    <name type="scientific">Monosporascus cannonballus</name>
    <dbReference type="NCBI Taxonomy" id="155416"/>
    <lineage>
        <taxon>Eukaryota</taxon>
        <taxon>Fungi</taxon>
        <taxon>Dikarya</taxon>
        <taxon>Ascomycota</taxon>
        <taxon>Pezizomycotina</taxon>
        <taxon>Sordariomycetes</taxon>
        <taxon>Xylariomycetidae</taxon>
        <taxon>Xylariales</taxon>
        <taxon>Xylariales incertae sedis</taxon>
        <taxon>Monosporascus</taxon>
    </lineage>
</organism>
<evidence type="ECO:0000256" key="1">
    <source>
        <dbReference type="SAM" id="MobiDB-lite"/>
    </source>
</evidence>
<dbReference type="InterPro" id="IPR033979">
    <property type="entry name" value="MINDY_domain"/>
</dbReference>
<gene>
    <name evidence="3" type="ORF">DL762_005405</name>
</gene>
<feature type="compositionally biased region" description="Pro residues" evidence="1">
    <location>
        <begin position="353"/>
        <end position="362"/>
    </location>
</feature>
<feature type="region of interest" description="Disordered" evidence="1">
    <location>
        <begin position="679"/>
        <end position="741"/>
    </location>
</feature>
<evidence type="ECO:0000313" key="4">
    <source>
        <dbReference type="Proteomes" id="UP000294003"/>
    </source>
</evidence>
<dbReference type="InterPro" id="IPR007518">
    <property type="entry name" value="MINDY"/>
</dbReference>
<accession>A0ABY0H9H7</accession>
<dbReference type="Pfam" id="PF04424">
    <property type="entry name" value="MINDY_DUB"/>
    <property type="match status" value="1"/>
</dbReference>
<feature type="compositionally biased region" description="Low complexity" evidence="1">
    <location>
        <begin position="176"/>
        <end position="187"/>
    </location>
</feature>
<comment type="caution">
    <text evidence="3">The sequence shown here is derived from an EMBL/GenBank/DDBJ whole genome shotgun (WGS) entry which is preliminary data.</text>
</comment>
<feature type="region of interest" description="Disordered" evidence="1">
    <location>
        <begin position="1"/>
        <end position="382"/>
    </location>
</feature>
<feature type="compositionally biased region" description="Gly residues" evidence="1">
    <location>
        <begin position="788"/>
        <end position="798"/>
    </location>
</feature>
<feature type="compositionally biased region" description="Low complexity" evidence="1">
    <location>
        <begin position="777"/>
        <end position="787"/>
    </location>
</feature>
<dbReference type="PANTHER" id="PTHR18063">
    <property type="entry name" value="NF-E2 INDUCIBLE PROTEIN"/>
    <property type="match status" value="1"/>
</dbReference>
<name>A0ABY0H9H7_9PEZI</name>
<feature type="domain" description="MINDY deubiquitinase" evidence="2">
    <location>
        <begin position="381"/>
        <end position="675"/>
    </location>
</feature>
<feature type="compositionally biased region" description="Low complexity" evidence="1">
    <location>
        <begin position="870"/>
        <end position="889"/>
    </location>
</feature>
<feature type="region of interest" description="Disordered" evidence="1">
    <location>
        <begin position="753"/>
        <end position="942"/>
    </location>
</feature>
<reference evidence="3 4" key="1">
    <citation type="submission" date="2018-06" db="EMBL/GenBank/DDBJ databases">
        <title>Complete Genomes of Monosporascus.</title>
        <authorList>
            <person name="Robinson A.J."/>
            <person name="Natvig D.O."/>
        </authorList>
    </citation>
    <scope>NUCLEOTIDE SEQUENCE [LARGE SCALE GENOMIC DNA]</scope>
    <source>
        <strain evidence="3 4">CBS 609.92</strain>
    </source>
</reference>
<proteinExistence type="predicted"/>